<name>A0ABT5MM74_9BURK</name>
<dbReference type="InterPro" id="IPR037138">
    <property type="entry name" value="His_deacetylse_dom_sf"/>
</dbReference>
<evidence type="ECO:0000313" key="4">
    <source>
        <dbReference type="Proteomes" id="UP001528672"/>
    </source>
</evidence>
<dbReference type="PANTHER" id="PTHR10625">
    <property type="entry name" value="HISTONE DEACETYLASE HDAC1-RELATED"/>
    <property type="match status" value="1"/>
</dbReference>
<dbReference type="InterPro" id="IPR000286">
    <property type="entry name" value="HDACs"/>
</dbReference>
<feature type="domain" description="Histone deacetylase" evidence="2">
    <location>
        <begin position="25"/>
        <end position="318"/>
    </location>
</feature>
<dbReference type="Pfam" id="PF00850">
    <property type="entry name" value="Hist_deacetyl"/>
    <property type="match status" value="1"/>
</dbReference>
<comment type="caution">
    <text evidence="3">The sequence shown here is derived from an EMBL/GenBank/DDBJ whole genome shotgun (WGS) entry which is preliminary data.</text>
</comment>
<sequence>MRATVNKTGYYTHRDCWKHEMGHDHPECPARLDAIEDRLLMTGVSDALERREAPTAALADIELAHDRMHIAALRGLTDRLVDEIAAGGPPHAQLDQDTSINAYTWQAALRAAGAALAATDAVMAGELENAFCSVRPPGHHACRDKAMGFCFFNNVAVAARYALERYRLKRVAVVDFDVHHGNGTENILSGDPRALMVSFFQHPFYPYSGDQQPAANMLNVPVPAYTRGMELREIIEMMWIPRLEAFKPEMIFISAGFDAHREDDMGQMGLTEQDFAWITFRIKDIARRFSNGRIVSCLEGGYNPQALARSVEAHLRVLADV</sequence>
<dbReference type="EMBL" id="JAQSIO010000011">
    <property type="protein sequence ID" value="MDD0816947.1"/>
    <property type="molecule type" value="Genomic_DNA"/>
</dbReference>
<organism evidence="3 4">
    <name type="scientific">Curvibacter microcysteis</name>
    <dbReference type="NCBI Taxonomy" id="3026419"/>
    <lineage>
        <taxon>Bacteria</taxon>
        <taxon>Pseudomonadati</taxon>
        <taxon>Pseudomonadota</taxon>
        <taxon>Betaproteobacteria</taxon>
        <taxon>Burkholderiales</taxon>
        <taxon>Comamonadaceae</taxon>
        <taxon>Curvibacter</taxon>
    </lineage>
</organism>
<dbReference type="PANTHER" id="PTHR10625:SF10">
    <property type="entry name" value="HISTONE DEACETYLASE HDAC1"/>
    <property type="match status" value="1"/>
</dbReference>
<dbReference type="InterPro" id="IPR023696">
    <property type="entry name" value="Ureohydrolase_dom_sf"/>
</dbReference>
<accession>A0ABT5MM74</accession>
<dbReference type="Proteomes" id="UP001528672">
    <property type="component" value="Unassembled WGS sequence"/>
</dbReference>
<protein>
    <submittedName>
        <fullName evidence="3">Histone deacetylase family protein</fullName>
    </submittedName>
</protein>
<dbReference type="Gene3D" id="3.40.800.20">
    <property type="entry name" value="Histone deacetylase domain"/>
    <property type="match status" value="1"/>
</dbReference>
<keyword evidence="4" id="KW-1185">Reference proteome</keyword>
<dbReference type="PRINTS" id="PR01270">
    <property type="entry name" value="HDASUPER"/>
</dbReference>
<comment type="similarity">
    <text evidence="1">Belongs to the histone deacetylase family.</text>
</comment>
<dbReference type="RefSeq" id="WP_273929201.1">
    <property type="nucleotide sequence ID" value="NZ_JAQSIN010000014.1"/>
</dbReference>
<reference evidence="3 4" key="1">
    <citation type="submission" date="2023-02" db="EMBL/GenBank/DDBJ databases">
        <title>Bacterial whole genome sequence for Curvibacter sp. HBC28.</title>
        <authorList>
            <person name="Le V."/>
            <person name="Ko S.-R."/>
            <person name="Ahn C.-Y."/>
            <person name="Oh H.-M."/>
        </authorList>
    </citation>
    <scope>NUCLEOTIDE SEQUENCE [LARGE SCALE GENOMIC DNA]</scope>
    <source>
        <strain evidence="3 4">HBC28</strain>
    </source>
</reference>
<dbReference type="InterPro" id="IPR023801">
    <property type="entry name" value="His_deacetylse_dom"/>
</dbReference>
<evidence type="ECO:0000259" key="2">
    <source>
        <dbReference type="Pfam" id="PF00850"/>
    </source>
</evidence>
<dbReference type="SUPFAM" id="SSF52768">
    <property type="entry name" value="Arginase/deacetylase"/>
    <property type="match status" value="1"/>
</dbReference>
<proteinExistence type="inferred from homology"/>
<evidence type="ECO:0000256" key="1">
    <source>
        <dbReference type="ARBA" id="ARBA00005947"/>
    </source>
</evidence>
<evidence type="ECO:0000313" key="3">
    <source>
        <dbReference type="EMBL" id="MDD0816947.1"/>
    </source>
</evidence>
<gene>
    <name evidence="3" type="ORF">PSQ39_20110</name>
</gene>
<dbReference type="CDD" id="cd11599">
    <property type="entry name" value="HDAC_classII_2"/>
    <property type="match status" value="1"/>
</dbReference>